<comment type="similarity">
    <text evidence="2">Belongs to the PMEI family.</text>
</comment>
<dbReference type="PRINTS" id="PR01217">
    <property type="entry name" value="PRICHEXTENSN"/>
</dbReference>
<dbReference type="InterPro" id="IPR006501">
    <property type="entry name" value="Pectinesterase_inhib_dom"/>
</dbReference>
<dbReference type="AlphaFoldDB" id="A0AAU9S0Y5"/>
<protein>
    <recommendedName>
        <fullName evidence="5">Pectinesterase inhibitor domain-containing protein</fullName>
    </recommendedName>
</protein>
<evidence type="ECO:0000256" key="2">
    <source>
        <dbReference type="ARBA" id="ARBA00038471"/>
    </source>
</evidence>
<feature type="signal peptide" evidence="4">
    <location>
        <begin position="1"/>
        <end position="22"/>
    </location>
</feature>
<name>A0AAU9S0Y5_THLAR</name>
<proteinExistence type="inferred from homology"/>
<dbReference type="Pfam" id="PF04043">
    <property type="entry name" value="PMEI"/>
    <property type="match status" value="1"/>
</dbReference>
<dbReference type="CDD" id="cd15800">
    <property type="entry name" value="PMEI-like_2"/>
    <property type="match status" value="1"/>
</dbReference>
<gene>
    <name evidence="6" type="ORF">TAV2_LOCUS10832</name>
</gene>
<accession>A0AAU9S0Y5</accession>
<feature type="region of interest" description="Disordered" evidence="3">
    <location>
        <begin position="39"/>
        <end position="232"/>
    </location>
</feature>
<dbReference type="Proteomes" id="UP000836841">
    <property type="component" value="Chromosome 3"/>
</dbReference>
<feature type="compositionally biased region" description="Polar residues" evidence="3">
    <location>
        <begin position="75"/>
        <end position="87"/>
    </location>
</feature>
<dbReference type="InterPro" id="IPR035513">
    <property type="entry name" value="Invertase/methylesterase_inhib"/>
</dbReference>
<dbReference type="Gene3D" id="1.20.140.40">
    <property type="entry name" value="Invertase/pectin methylesterase inhibitor family protein"/>
    <property type="match status" value="1"/>
</dbReference>
<keyword evidence="1 4" id="KW-0732">Signal</keyword>
<evidence type="ECO:0000256" key="3">
    <source>
        <dbReference type="SAM" id="MobiDB-lite"/>
    </source>
</evidence>
<dbReference type="GO" id="GO:0004857">
    <property type="term" value="F:enzyme inhibitor activity"/>
    <property type="evidence" value="ECO:0007669"/>
    <property type="project" value="InterPro"/>
</dbReference>
<feature type="domain" description="Pectinesterase inhibitor" evidence="5">
    <location>
        <begin position="237"/>
        <end position="371"/>
    </location>
</feature>
<dbReference type="SMART" id="SM00856">
    <property type="entry name" value="PMEI"/>
    <property type="match status" value="1"/>
</dbReference>
<evidence type="ECO:0000256" key="1">
    <source>
        <dbReference type="ARBA" id="ARBA00022729"/>
    </source>
</evidence>
<evidence type="ECO:0000256" key="4">
    <source>
        <dbReference type="SAM" id="SignalP"/>
    </source>
</evidence>
<feature type="chain" id="PRO_5043527054" description="Pectinesterase inhibitor domain-containing protein" evidence="4">
    <location>
        <begin position="23"/>
        <end position="376"/>
    </location>
</feature>
<evidence type="ECO:0000313" key="6">
    <source>
        <dbReference type="EMBL" id="CAH2054770.1"/>
    </source>
</evidence>
<feature type="compositionally biased region" description="Polar residues" evidence="3">
    <location>
        <begin position="207"/>
        <end position="224"/>
    </location>
</feature>
<sequence length="376" mass="38535">MGSTFRIIVIVTLVTILTPVESKGVHFVARSLLHVFPPSNPPSETESPPPAPAAMKPITISANPPTETDIDSPAGSITPTNAPTTEIDSPAPSPEALAGSVSSPKPAAEIDMDSPAPSPEAFSGSFSPAQPSAEIDTDSPAPSPEAPADSVSPAQPPAEIDMDSPPPSLEAPTDSDSPAQSPAEIDMVSPAPSAEAPADSVSPTNPPSQENSVVPSPTATSGKTFMNKPKNILNQPLLSPEIKSICGKTDFPPLCESSVSPLLTAQLKPDASTVLVLAIQSSINATKAAMAIVDKVAAADCQELYDDAVANLEDAINAVKSRDIATVNTNLSAAMTDYSTCNDGFEESGEPNPLAEVGDKLTNMVSNCLAISTLIK</sequence>
<dbReference type="PANTHER" id="PTHR31080:SF68">
    <property type="entry name" value="PLANT INVERTASE_PECTIN METHYLESTERASE INHIBITOR SUPERFAMILY PROTEIN"/>
    <property type="match status" value="1"/>
</dbReference>
<evidence type="ECO:0000259" key="5">
    <source>
        <dbReference type="SMART" id="SM00856"/>
    </source>
</evidence>
<evidence type="ECO:0000313" key="7">
    <source>
        <dbReference type="Proteomes" id="UP000836841"/>
    </source>
</evidence>
<dbReference type="InterPro" id="IPR051955">
    <property type="entry name" value="PME_Inhibitor"/>
</dbReference>
<dbReference type="EMBL" id="OU466859">
    <property type="protein sequence ID" value="CAH2054770.1"/>
    <property type="molecule type" value="Genomic_DNA"/>
</dbReference>
<feature type="compositionally biased region" description="Low complexity" evidence="3">
    <location>
        <begin position="189"/>
        <end position="203"/>
    </location>
</feature>
<organism evidence="6 7">
    <name type="scientific">Thlaspi arvense</name>
    <name type="common">Field penny-cress</name>
    <dbReference type="NCBI Taxonomy" id="13288"/>
    <lineage>
        <taxon>Eukaryota</taxon>
        <taxon>Viridiplantae</taxon>
        <taxon>Streptophyta</taxon>
        <taxon>Embryophyta</taxon>
        <taxon>Tracheophyta</taxon>
        <taxon>Spermatophyta</taxon>
        <taxon>Magnoliopsida</taxon>
        <taxon>eudicotyledons</taxon>
        <taxon>Gunneridae</taxon>
        <taxon>Pentapetalae</taxon>
        <taxon>rosids</taxon>
        <taxon>malvids</taxon>
        <taxon>Brassicales</taxon>
        <taxon>Brassicaceae</taxon>
        <taxon>Thlaspideae</taxon>
        <taxon>Thlaspi</taxon>
    </lineage>
</organism>
<dbReference type="PANTHER" id="PTHR31080">
    <property type="entry name" value="PECTINESTERASE INHIBITOR-LIKE"/>
    <property type="match status" value="1"/>
</dbReference>
<reference evidence="6 7" key="1">
    <citation type="submission" date="2022-03" db="EMBL/GenBank/DDBJ databases">
        <authorList>
            <person name="Nunn A."/>
            <person name="Chopra R."/>
            <person name="Nunn A."/>
            <person name="Contreras Garrido A."/>
        </authorList>
    </citation>
    <scope>NUCLEOTIDE SEQUENCE [LARGE SCALE GENOMIC DNA]</scope>
</reference>
<dbReference type="SUPFAM" id="SSF101148">
    <property type="entry name" value="Plant invertase/pectin methylesterase inhibitor"/>
    <property type="match status" value="1"/>
</dbReference>
<keyword evidence="7" id="KW-1185">Reference proteome</keyword>
<dbReference type="NCBIfam" id="TIGR01614">
    <property type="entry name" value="PME_inhib"/>
    <property type="match status" value="1"/>
</dbReference>